<dbReference type="AlphaFoldDB" id="A0AAW0C4T2"/>
<proteinExistence type="predicted"/>
<sequence length="197" mass="21904">MKLEEQLTAYFNGPYKDAANIRLSCSRVQDQTAVLEKELQNPRRTNEIINTPVGQLVPPRVSSGFAENEASSRTYEQQHAEVNQISVEAAEATVRNSSKRAAEAAAQGQPGTKKRKKVERDGCAGRGSWFNCEHECRDCSQRSVKLCVGRSSRAANKRRCIPLSQLDRNELTKAVCKKFGIAWNGQSTNQQLSFVSN</sequence>
<accession>A0AAW0C4T2</accession>
<gene>
    <name evidence="1" type="ORF">R3P38DRAFT_2518981</name>
</gene>
<dbReference type="Proteomes" id="UP001362999">
    <property type="component" value="Unassembled WGS sequence"/>
</dbReference>
<name>A0AAW0C4T2_9AGAR</name>
<organism evidence="1 2">
    <name type="scientific">Favolaschia claudopus</name>
    <dbReference type="NCBI Taxonomy" id="2862362"/>
    <lineage>
        <taxon>Eukaryota</taxon>
        <taxon>Fungi</taxon>
        <taxon>Dikarya</taxon>
        <taxon>Basidiomycota</taxon>
        <taxon>Agaricomycotina</taxon>
        <taxon>Agaricomycetes</taxon>
        <taxon>Agaricomycetidae</taxon>
        <taxon>Agaricales</taxon>
        <taxon>Marasmiineae</taxon>
        <taxon>Mycenaceae</taxon>
        <taxon>Favolaschia</taxon>
    </lineage>
</organism>
<dbReference type="EMBL" id="JAWWNJ010000021">
    <property type="protein sequence ID" value="KAK7034244.1"/>
    <property type="molecule type" value="Genomic_DNA"/>
</dbReference>
<comment type="caution">
    <text evidence="1">The sequence shown here is derived from an EMBL/GenBank/DDBJ whole genome shotgun (WGS) entry which is preliminary data.</text>
</comment>
<protein>
    <submittedName>
        <fullName evidence="1">Uncharacterized protein</fullName>
    </submittedName>
</protein>
<evidence type="ECO:0000313" key="2">
    <source>
        <dbReference type="Proteomes" id="UP001362999"/>
    </source>
</evidence>
<keyword evidence="2" id="KW-1185">Reference proteome</keyword>
<reference evidence="1 2" key="1">
    <citation type="journal article" date="2024" name="J Genomics">
        <title>Draft genome sequencing and assembly of Favolaschia claudopus CIRM-BRFM 2984 isolated from oak limbs.</title>
        <authorList>
            <person name="Navarro D."/>
            <person name="Drula E."/>
            <person name="Chaduli D."/>
            <person name="Cazenave R."/>
            <person name="Ahrendt S."/>
            <person name="Wang J."/>
            <person name="Lipzen A."/>
            <person name="Daum C."/>
            <person name="Barry K."/>
            <person name="Grigoriev I.V."/>
            <person name="Favel A."/>
            <person name="Rosso M.N."/>
            <person name="Martin F."/>
        </authorList>
    </citation>
    <scope>NUCLEOTIDE SEQUENCE [LARGE SCALE GENOMIC DNA]</scope>
    <source>
        <strain evidence="1 2">CIRM-BRFM 2984</strain>
    </source>
</reference>
<evidence type="ECO:0000313" key="1">
    <source>
        <dbReference type="EMBL" id="KAK7034244.1"/>
    </source>
</evidence>